<name>A0ABP6UX89_9PSEU</name>
<dbReference type="EMBL" id="BAAAZN010000001">
    <property type="protein sequence ID" value="GAA3523924.1"/>
    <property type="molecule type" value="Genomic_DNA"/>
</dbReference>
<comment type="caution">
    <text evidence="2">The sequence shown here is derived from an EMBL/GenBank/DDBJ whole genome shotgun (WGS) entry which is preliminary data.</text>
</comment>
<evidence type="ECO:0000313" key="3">
    <source>
        <dbReference type="Proteomes" id="UP001500689"/>
    </source>
</evidence>
<accession>A0ABP6UX89</accession>
<protein>
    <submittedName>
        <fullName evidence="2">Uncharacterized protein</fullName>
    </submittedName>
</protein>
<evidence type="ECO:0000256" key="1">
    <source>
        <dbReference type="SAM" id="MobiDB-lite"/>
    </source>
</evidence>
<sequence length="82" mass="8522">MPPDRGHDLRPRVISAPAQASVVGAGTVTPGRPSVSTPNTTAGTPRTAAGNHIRRGSGTAGPATDRMRGHAYLPDRTATRRR</sequence>
<keyword evidence="3" id="KW-1185">Reference proteome</keyword>
<reference evidence="3" key="1">
    <citation type="journal article" date="2019" name="Int. J. Syst. Evol. Microbiol.">
        <title>The Global Catalogue of Microorganisms (GCM) 10K type strain sequencing project: providing services to taxonomists for standard genome sequencing and annotation.</title>
        <authorList>
            <consortium name="The Broad Institute Genomics Platform"/>
            <consortium name="The Broad Institute Genome Sequencing Center for Infectious Disease"/>
            <person name="Wu L."/>
            <person name="Ma J."/>
        </authorList>
    </citation>
    <scope>NUCLEOTIDE SEQUENCE [LARGE SCALE GENOMIC DNA]</scope>
    <source>
        <strain evidence="3">JCM 16898</strain>
    </source>
</reference>
<gene>
    <name evidence="2" type="ORF">GCM10022222_02740</name>
</gene>
<organism evidence="2 3">
    <name type="scientific">Amycolatopsis ultiminotia</name>
    <dbReference type="NCBI Taxonomy" id="543629"/>
    <lineage>
        <taxon>Bacteria</taxon>
        <taxon>Bacillati</taxon>
        <taxon>Actinomycetota</taxon>
        <taxon>Actinomycetes</taxon>
        <taxon>Pseudonocardiales</taxon>
        <taxon>Pseudonocardiaceae</taxon>
        <taxon>Amycolatopsis</taxon>
    </lineage>
</organism>
<evidence type="ECO:0000313" key="2">
    <source>
        <dbReference type="EMBL" id="GAA3523924.1"/>
    </source>
</evidence>
<dbReference type="Proteomes" id="UP001500689">
    <property type="component" value="Unassembled WGS sequence"/>
</dbReference>
<feature type="region of interest" description="Disordered" evidence="1">
    <location>
        <begin position="24"/>
        <end position="82"/>
    </location>
</feature>
<feature type="compositionally biased region" description="Polar residues" evidence="1">
    <location>
        <begin position="34"/>
        <end position="44"/>
    </location>
</feature>
<proteinExistence type="predicted"/>